<feature type="region of interest" description="Disordered" evidence="7">
    <location>
        <begin position="153"/>
        <end position="173"/>
    </location>
</feature>
<dbReference type="Gene3D" id="1.10.10.10">
    <property type="entry name" value="Winged helix-like DNA-binding domain superfamily/Winged helix DNA-binding domain"/>
    <property type="match status" value="1"/>
</dbReference>
<keyword evidence="5" id="KW-0804">Transcription</keyword>
<comment type="caution">
    <text evidence="10">The sequence shown here is derived from an EMBL/GenBank/DDBJ whole genome shotgun (WGS) entry which is preliminary data.</text>
</comment>
<dbReference type="InterPro" id="IPR037523">
    <property type="entry name" value="VOC_core"/>
</dbReference>
<comment type="similarity">
    <text evidence="1">Belongs to the bleomycin resistance protein family.</text>
</comment>
<evidence type="ECO:0000256" key="5">
    <source>
        <dbReference type="ARBA" id="ARBA00023163"/>
    </source>
</evidence>
<dbReference type="Gene3D" id="3.10.180.10">
    <property type="entry name" value="2,3-Dihydroxybiphenyl 1,2-Dioxygenase, domain 1"/>
    <property type="match status" value="1"/>
</dbReference>
<dbReference type="InterPro" id="IPR000335">
    <property type="entry name" value="Bleomycin-R"/>
</dbReference>
<dbReference type="PROSITE" id="PS51819">
    <property type="entry name" value="VOC"/>
    <property type="match status" value="1"/>
</dbReference>
<dbReference type="GO" id="GO:0003700">
    <property type="term" value="F:DNA-binding transcription factor activity"/>
    <property type="evidence" value="ECO:0007669"/>
    <property type="project" value="InterPro"/>
</dbReference>
<evidence type="ECO:0000256" key="7">
    <source>
        <dbReference type="SAM" id="MobiDB-lite"/>
    </source>
</evidence>
<evidence type="ECO:0000256" key="4">
    <source>
        <dbReference type="ARBA" id="ARBA00023125"/>
    </source>
</evidence>
<gene>
    <name evidence="10" type="ORF">POF50_033480</name>
</gene>
<proteinExistence type="inferred from homology"/>
<dbReference type="SUPFAM" id="SSF54593">
    <property type="entry name" value="Glyoxalase/Bleomycin resistance protein/Dihydroxybiphenyl dioxygenase"/>
    <property type="match status" value="1"/>
</dbReference>
<accession>A0AA90K1Y6</accession>
<evidence type="ECO:0000256" key="6">
    <source>
        <dbReference type="ARBA" id="ARBA00023251"/>
    </source>
</evidence>
<dbReference type="GO" id="GO:0046677">
    <property type="term" value="P:response to antibiotic"/>
    <property type="evidence" value="ECO:0007669"/>
    <property type="project" value="UniProtKB-KW"/>
</dbReference>
<evidence type="ECO:0000256" key="3">
    <source>
        <dbReference type="ARBA" id="ARBA00023015"/>
    </source>
</evidence>
<organism evidence="10">
    <name type="scientific">Streptantibioticus silvisoli</name>
    <dbReference type="NCBI Taxonomy" id="2705255"/>
    <lineage>
        <taxon>Bacteria</taxon>
        <taxon>Bacillati</taxon>
        <taxon>Actinomycetota</taxon>
        <taxon>Actinomycetes</taxon>
        <taxon>Kitasatosporales</taxon>
        <taxon>Streptomycetaceae</taxon>
        <taxon>Streptantibioticus</taxon>
    </lineage>
</organism>
<dbReference type="EMBL" id="JABXJJ020000064">
    <property type="protein sequence ID" value="MDI5974201.1"/>
    <property type="molecule type" value="Genomic_DNA"/>
</dbReference>
<dbReference type="GO" id="GO:0003677">
    <property type="term" value="F:DNA binding"/>
    <property type="evidence" value="ECO:0007669"/>
    <property type="project" value="UniProtKB-KW"/>
</dbReference>
<keyword evidence="4" id="KW-0238">DNA-binding</keyword>
<keyword evidence="6" id="KW-0046">Antibiotic resistance</keyword>
<dbReference type="Pfam" id="PF12802">
    <property type="entry name" value="MarR_2"/>
    <property type="match status" value="1"/>
</dbReference>
<dbReference type="CDD" id="cd08349">
    <property type="entry name" value="BLMA_like"/>
    <property type="match status" value="1"/>
</dbReference>
<evidence type="ECO:0000313" key="10">
    <source>
        <dbReference type="EMBL" id="MDI5974201.1"/>
    </source>
</evidence>
<feature type="domain" description="HTH marR-type" evidence="8">
    <location>
        <begin position="10"/>
        <end position="143"/>
    </location>
</feature>
<dbReference type="Pfam" id="PF00903">
    <property type="entry name" value="Glyoxalase"/>
    <property type="match status" value="1"/>
</dbReference>
<dbReference type="InterPro" id="IPR000835">
    <property type="entry name" value="HTH_MarR-typ"/>
</dbReference>
<reference evidence="10" key="1">
    <citation type="submission" date="2023-05" db="EMBL/GenBank/DDBJ databases">
        <title>Streptantibioticus silvisoli sp. nov., acidotolerant actinomycetes 1 from pine litter.</title>
        <authorList>
            <person name="Swiecimska M."/>
            <person name="Golinska P."/>
            <person name="Sangal V."/>
            <person name="Wachnowicz B."/>
            <person name="Goodfellow M."/>
        </authorList>
    </citation>
    <scope>NUCLEOTIDE SEQUENCE</scope>
    <source>
        <strain evidence="10">SL13</strain>
    </source>
</reference>
<feature type="domain" description="VOC" evidence="9">
    <location>
        <begin position="170"/>
        <end position="281"/>
    </location>
</feature>
<dbReference type="PANTHER" id="PTHR33164">
    <property type="entry name" value="TRANSCRIPTIONAL REGULATOR, MARR FAMILY"/>
    <property type="match status" value="1"/>
</dbReference>
<evidence type="ECO:0000256" key="1">
    <source>
        <dbReference type="ARBA" id="ARBA00011051"/>
    </source>
</evidence>
<evidence type="ECO:0000256" key="2">
    <source>
        <dbReference type="ARBA" id="ARBA00021572"/>
    </source>
</evidence>
<dbReference type="PANTHER" id="PTHR33164:SF43">
    <property type="entry name" value="HTH-TYPE TRANSCRIPTIONAL REPRESSOR YETL"/>
    <property type="match status" value="1"/>
</dbReference>
<dbReference type="InterPro" id="IPR036388">
    <property type="entry name" value="WH-like_DNA-bd_sf"/>
</dbReference>
<dbReference type="AlphaFoldDB" id="A0AA90K1Y6"/>
<sequence>MTTTDPAEGEVGLPFLLRTAQRTYGQAVTEALTEVGFDDIPRNAAFVLSGIRKGTPAGPLLAQLAVSKQAASKLVDTLALRGYLVREEDPADRRRLTLTLTDRGEAAAMAIRVGADDVDRRLDERLNAADRATLRAALRVLADLGTAAPAIPKATSKAHAEAAPQQPRPRSFSPVFPVRDLDAALAHYTALGFTTEAYHDGGYGFADRGQVSLHLSVLPEHEPDGNVCAAYLHVDDADALAAEWARPGIGGRTVPPTDTPYRMREGAHLDPDNNLIRFGSPLRKA</sequence>
<dbReference type="InterPro" id="IPR004360">
    <property type="entry name" value="Glyas_Fos-R_dOase_dom"/>
</dbReference>
<dbReference type="SMART" id="SM00347">
    <property type="entry name" value="HTH_MARR"/>
    <property type="match status" value="1"/>
</dbReference>
<name>A0AA90K1Y6_9ACTN</name>
<dbReference type="GO" id="GO:0006950">
    <property type="term" value="P:response to stress"/>
    <property type="evidence" value="ECO:0007669"/>
    <property type="project" value="TreeGrafter"/>
</dbReference>
<dbReference type="InterPro" id="IPR039422">
    <property type="entry name" value="MarR/SlyA-like"/>
</dbReference>
<dbReference type="PROSITE" id="PS01117">
    <property type="entry name" value="HTH_MARR_1"/>
    <property type="match status" value="1"/>
</dbReference>
<dbReference type="PROSITE" id="PS50995">
    <property type="entry name" value="HTH_MARR_2"/>
    <property type="match status" value="1"/>
</dbReference>
<keyword evidence="3" id="KW-0805">Transcription regulation</keyword>
<protein>
    <recommendedName>
        <fullName evidence="2">Bleomycin resistance protein</fullName>
    </recommendedName>
</protein>
<dbReference type="SUPFAM" id="SSF46785">
    <property type="entry name" value="Winged helix' DNA-binding domain"/>
    <property type="match status" value="1"/>
</dbReference>
<evidence type="ECO:0000259" key="8">
    <source>
        <dbReference type="PROSITE" id="PS50995"/>
    </source>
</evidence>
<dbReference type="InterPro" id="IPR029068">
    <property type="entry name" value="Glyas_Bleomycin-R_OHBP_Dase"/>
</dbReference>
<dbReference type="InterPro" id="IPR036390">
    <property type="entry name" value="WH_DNA-bd_sf"/>
</dbReference>
<dbReference type="InterPro" id="IPR023187">
    <property type="entry name" value="Tscrpt_reg_MarR-type_CS"/>
</dbReference>
<dbReference type="RefSeq" id="WP_271313879.1">
    <property type="nucleotide sequence ID" value="NZ_JABXJJ020000064.1"/>
</dbReference>
<evidence type="ECO:0000259" key="9">
    <source>
        <dbReference type="PROSITE" id="PS51819"/>
    </source>
</evidence>